<keyword evidence="3" id="KW-0862">Zinc</keyword>
<evidence type="ECO:0000256" key="2">
    <source>
        <dbReference type="ARBA" id="ARBA00022771"/>
    </source>
</evidence>
<protein>
    <submittedName>
        <fullName evidence="6">Zinc finger MYND-type containing 12</fullName>
    </submittedName>
</protein>
<dbReference type="SUPFAM" id="SSF144232">
    <property type="entry name" value="HIT/MYND zinc finger-like"/>
    <property type="match status" value="1"/>
</dbReference>
<evidence type="ECO:0000256" key="3">
    <source>
        <dbReference type="ARBA" id="ARBA00022833"/>
    </source>
</evidence>
<evidence type="ECO:0000313" key="7">
    <source>
        <dbReference type="Proteomes" id="UP000694571"/>
    </source>
</evidence>
<dbReference type="InterPro" id="IPR053248">
    <property type="entry name" value="Zinc_finger_MYND_domain"/>
</dbReference>
<keyword evidence="2 4" id="KW-0863">Zinc-finger</keyword>
<dbReference type="PANTHER" id="PTHR46533">
    <property type="entry name" value="ZINC FINGER MYND DOMAIN-CONTAINING PROTEIN 12"/>
    <property type="match status" value="1"/>
</dbReference>
<reference evidence="6" key="1">
    <citation type="submission" date="2025-08" db="UniProtKB">
        <authorList>
            <consortium name="Ensembl"/>
        </authorList>
    </citation>
    <scope>IDENTIFICATION</scope>
</reference>
<organism evidence="6 7">
    <name type="scientific">Sus scrofa</name>
    <name type="common">Pig</name>
    <dbReference type="NCBI Taxonomy" id="9823"/>
    <lineage>
        <taxon>Eukaryota</taxon>
        <taxon>Metazoa</taxon>
        <taxon>Chordata</taxon>
        <taxon>Craniata</taxon>
        <taxon>Vertebrata</taxon>
        <taxon>Euteleostomi</taxon>
        <taxon>Mammalia</taxon>
        <taxon>Eutheria</taxon>
        <taxon>Laurasiatheria</taxon>
        <taxon>Artiodactyla</taxon>
        <taxon>Suina</taxon>
        <taxon>Suidae</taxon>
        <taxon>Sus</taxon>
    </lineage>
</organism>
<dbReference type="AlphaFoldDB" id="A0A8D1LNE3"/>
<dbReference type="Pfam" id="PF01753">
    <property type="entry name" value="zf-MYND"/>
    <property type="match status" value="1"/>
</dbReference>
<accession>A0A8D1LNE3</accession>
<dbReference type="Gene3D" id="6.10.140.2220">
    <property type="match status" value="1"/>
</dbReference>
<dbReference type="PROSITE" id="PS50865">
    <property type="entry name" value="ZF_MYND_2"/>
    <property type="match status" value="1"/>
</dbReference>
<dbReference type="GO" id="GO:0008270">
    <property type="term" value="F:zinc ion binding"/>
    <property type="evidence" value="ECO:0007669"/>
    <property type="project" value="UniProtKB-KW"/>
</dbReference>
<evidence type="ECO:0000256" key="4">
    <source>
        <dbReference type="PROSITE-ProRule" id="PRU00134"/>
    </source>
</evidence>
<dbReference type="Proteomes" id="UP000694571">
    <property type="component" value="Unplaced"/>
</dbReference>
<proteinExistence type="predicted"/>
<keyword evidence="1" id="KW-0479">Metal-binding</keyword>
<gene>
    <name evidence="6" type="primary">ZMYND12</name>
</gene>
<feature type="domain" description="MYND-type" evidence="5">
    <location>
        <begin position="17"/>
        <end position="54"/>
    </location>
</feature>
<dbReference type="PANTHER" id="PTHR46533:SF1">
    <property type="entry name" value="ZINC FINGER MYND DOMAIN-CONTAINING PROTEIN 12"/>
    <property type="match status" value="1"/>
</dbReference>
<evidence type="ECO:0000313" key="6">
    <source>
        <dbReference type="Ensembl" id="ENSSSCP00050011111.1"/>
    </source>
</evidence>
<evidence type="ECO:0000259" key="5">
    <source>
        <dbReference type="PROSITE" id="PS50865"/>
    </source>
</evidence>
<dbReference type="Ensembl" id="ENSSSCT00050026843.1">
    <property type="protein sequence ID" value="ENSSSCP00050011111.1"/>
    <property type="gene ID" value="ENSSSCG00050019869.1"/>
</dbReference>
<evidence type="ECO:0000256" key="1">
    <source>
        <dbReference type="ARBA" id="ARBA00022723"/>
    </source>
</evidence>
<dbReference type="InterPro" id="IPR002893">
    <property type="entry name" value="Znf_MYND"/>
</dbReference>
<sequence length="150" mass="17251">MDVIYPLAVPKGRRLCCEVCEAPAERVCGACTVTYYCGVVHQRADWRSIHEKICQLLIPLRTSRPFYNSEEERQHGLQQLQRRQVWAASSRLRSTCLKRSGQSSNQLNAVTPPSLYCIGTWDLSAWPRETVRKPGTTWPMMYGSQLFHYS</sequence>
<name>A0A8D1LNE3_PIG</name>